<dbReference type="Gene3D" id="1.10.260.40">
    <property type="entry name" value="lambda repressor-like DNA-binding domains"/>
    <property type="match status" value="1"/>
</dbReference>
<evidence type="ECO:0000313" key="1">
    <source>
        <dbReference type="EMBL" id="GAA4256567.1"/>
    </source>
</evidence>
<dbReference type="Gene3D" id="1.25.40.10">
    <property type="entry name" value="Tetratricopeptide repeat domain"/>
    <property type="match status" value="1"/>
</dbReference>
<keyword evidence="2" id="KW-1185">Reference proteome</keyword>
<comment type="caution">
    <text evidence="1">The sequence shown here is derived from an EMBL/GenBank/DDBJ whole genome shotgun (WGS) entry which is preliminary data.</text>
</comment>
<evidence type="ECO:0000313" key="2">
    <source>
        <dbReference type="Proteomes" id="UP001500620"/>
    </source>
</evidence>
<sequence length="470" mass="51229">MAITQQRRCGRCGHQLSRYNDTDECAACASTRRTSDTAAVPSHLWLTTEMREALTRWDWKTVFRLVVAATDMSQVQLASLVGLSQPHVSRLMKGTGGSFDIRTINSIVDGLGAPRALAGLAPGSPDHGATVGLDPTKELSPVDRRALLVTSVTLPLAGILGRHARPRVVTHDYARQIRGLLPDLYSLDDHDGGVPVSDAARWCLREVDTLLGTAGYDDAAAHELQLAYGELAEMAGWLDFDAGRIPSAQWHFGEALRAAQLADDLNLEVLILGSMIMVARHRGRPREAIQLAQLAQRRAAGWGTPRLLSLLAVREATGWAQAGDASAADRAMRRALNTFEPTRNDDDPTWLSFYTDAELLASKASINMYLGRPGQAAAHMYKAINRLEPQYQRNRALFTARLALAYLHEGDDRQACAVLAATLPHLGTVRSGRARSELTEAITLINTRPRQEHTDEVLAQAAAHELLPAA</sequence>
<dbReference type="SUPFAM" id="SSF47413">
    <property type="entry name" value="lambda repressor-like DNA-binding domains"/>
    <property type="match status" value="1"/>
</dbReference>
<gene>
    <name evidence="1" type="ORF">GCM10022255_069910</name>
</gene>
<dbReference type="InterPro" id="IPR001387">
    <property type="entry name" value="Cro/C1-type_HTH"/>
</dbReference>
<dbReference type="CDD" id="cd00093">
    <property type="entry name" value="HTH_XRE"/>
    <property type="match status" value="1"/>
</dbReference>
<evidence type="ECO:0008006" key="3">
    <source>
        <dbReference type="Google" id="ProtNLM"/>
    </source>
</evidence>
<dbReference type="RefSeq" id="WP_345133540.1">
    <property type="nucleotide sequence ID" value="NZ_BAABAT010000024.1"/>
</dbReference>
<dbReference type="InterPro" id="IPR011990">
    <property type="entry name" value="TPR-like_helical_dom_sf"/>
</dbReference>
<reference evidence="2" key="1">
    <citation type="journal article" date="2019" name="Int. J. Syst. Evol. Microbiol.">
        <title>The Global Catalogue of Microorganisms (GCM) 10K type strain sequencing project: providing services to taxonomists for standard genome sequencing and annotation.</title>
        <authorList>
            <consortium name="The Broad Institute Genomics Platform"/>
            <consortium name="The Broad Institute Genome Sequencing Center for Infectious Disease"/>
            <person name="Wu L."/>
            <person name="Ma J."/>
        </authorList>
    </citation>
    <scope>NUCLEOTIDE SEQUENCE [LARGE SCALE GENOMIC DNA]</scope>
    <source>
        <strain evidence="2">JCM 17441</strain>
    </source>
</reference>
<dbReference type="InterPro" id="IPR010982">
    <property type="entry name" value="Lambda_DNA-bd_dom_sf"/>
</dbReference>
<organism evidence="1 2">
    <name type="scientific">Dactylosporangium darangshiense</name>
    <dbReference type="NCBI Taxonomy" id="579108"/>
    <lineage>
        <taxon>Bacteria</taxon>
        <taxon>Bacillati</taxon>
        <taxon>Actinomycetota</taxon>
        <taxon>Actinomycetes</taxon>
        <taxon>Micromonosporales</taxon>
        <taxon>Micromonosporaceae</taxon>
        <taxon>Dactylosporangium</taxon>
    </lineage>
</organism>
<dbReference type="SUPFAM" id="SSF48452">
    <property type="entry name" value="TPR-like"/>
    <property type="match status" value="1"/>
</dbReference>
<proteinExistence type="predicted"/>
<protein>
    <recommendedName>
        <fullName evidence="3">HTH cro/C1-type domain-containing protein</fullName>
    </recommendedName>
</protein>
<accession>A0ABP8DI10</accession>
<dbReference type="EMBL" id="BAABAT010000024">
    <property type="protein sequence ID" value="GAA4256567.1"/>
    <property type="molecule type" value="Genomic_DNA"/>
</dbReference>
<name>A0ABP8DI10_9ACTN</name>
<dbReference type="Proteomes" id="UP001500620">
    <property type="component" value="Unassembled WGS sequence"/>
</dbReference>